<dbReference type="CDD" id="cd04301">
    <property type="entry name" value="NAT_SF"/>
    <property type="match status" value="1"/>
</dbReference>
<organism evidence="3 4">
    <name type="scientific">Galerina marginata (strain CBS 339.88)</name>
    <dbReference type="NCBI Taxonomy" id="685588"/>
    <lineage>
        <taxon>Eukaryota</taxon>
        <taxon>Fungi</taxon>
        <taxon>Dikarya</taxon>
        <taxon>Basidiomycota</taxon>
        <taxon>Agaricomycotina</taxon>
        <taxon>Agaricomycetes</taxon>
        <taxon>Agaricomycetidae</taxon>
        <taxon>Agaricales</taxon>
        <taxon>Agaricineae</taxon>
        <taxon>Strophariaceae</taxon>
        <taxon>Galerina</taxon>
    </lineage>
</organism>
<keyword evidence="4" id="KW-1185">Reference proteome</keyword>
<dbReference type="Gene3D" id="1.25.40.20">
    <property type="entry name" value="Ankyrin repeat-containing domain"/>
    <property type="match status" value="1"/>
</dbReference>
<evidence type="ECO:0000259" key="2">
    <source>
        <dbReference type="PROSITE" id="PS51186"/>
    </source>
</evidence>
<name>A0A067SH09_GALM3</name>
<dbReference type="OrthoDB" id="508139at2759"/>
<dbReference type="GO" id="GO:0016747">
    <property type="term" value="F:acyltransferase activity, transferring groups other than amino-acyl groups"/>
    <property type="evidence" value="ECO:0007669"/>
    <property type="project" value="InterPro"/>
</dbReference>
<accession>A0A067SH09</accession>
<dbReference type="HOGENOM" id="CLU_461560_0_0_1"/>
<feature type="region of interest" description="Disordered" evidence="1">
    <location>
        <begin position="569"/>
        <end position="590"/>
    </location>
</feature>
<proteinExistence type="predicted"/>
<sequence>MATAPNLNLSECTTTFTTEKHYEYPERLNHLYGTLTHPTLGELGTVTALQITRRMYFKDAGDFLEIMDEDSQELHEFSTGLFDKNSNIRPWLVDGGSRSGSGCWGSELSVGDMLYVQDLSVKAEYKRHGVGSKLLQALLETLDKGFRAHAFAWPTPICFRSDDKAEWIREQDNIIAFYRKNGFRRVGLTQFFAYSPDPAHPSRKLPVSADPEPPWRAFDLANATTPKLTIGEVKTRFPVHYAITTNKTASLAATLVAAHGTDAGILRARDAEGMTPVFIAAASENLLALRVLLDLDPQGVAEDLINAQNAQGMTPLEALQSSMRSTREFSETLLGKWDGYPDAGLQCEYVLAKAMRLPLVLDGEGNPVKAGMYVKKRKYGCTCGKCTGGWMSPRMRFCLATQAALQKDNMSFEIDYFKPRQPRSPSSLLCCGLDYIPPPIRREVYKSFYLGLYTVFLAIYDILERPGSVLTPKAVLAEALTLDAGCVQFFLNKGGRMEHVLDATVHMAREQSSLGDGTFEETFDVDPDADSEGEGGDCVREFRAMPRCANDLAFEVVRSHVGLSAGVQWGPYQERQDEDGMDVDEDSDSD</sequence>
<reference evidence="4" key="1">
    <citation type="journal article" date="2014" name="Proc. Natl. Acad. Sci. U.S.A.">
        <title>Extensive sampling of basidiomycete genomes demonstrates inadequacy of the white-rot/brown-rot paradigm for wood decay fungi.</title>
        <authorList>
            <person name="Riley R."/>
            <person name="Salamov A.A."/>
            <person name="Brown D.W."/>
            <person name="Nagy L.G."/>
            <person name="Floudas D."/>
            <person name="Held B.W."/>
            <person name="Levasseur A."/>
            <person name="Lombard V."/>
            <person name="Morin E."/>
            <person name="Otillar R."/>
            <person name="Lindquist E.A."/>
            <person name="Sun H."/>
            <person name="LaButti K.M."/>
            <person name="Schmutz J."/>
            <person name="Jabbour D."/>
            <person name="Luo H."/>
            <person name="Baker S.E."/>
            <person name="Pisabarro A.G."/>
            <person name="Walton J.D."/>
            <person name="Blanchette R.A."/>
            <person name="Henrissat B."/>
            <person name="Martin F."/>
            <person name="Cullen D."/>
            <person name="Hibbett D.S."/>
            <person name="Grigoriev I.V."/>
        </authorList>
    </citation>
    <scope>NUCLEOTIDE SEQUENCE [LARGE SCALE GENOMIC DNA]</scope>
    <source>
        <strain evidence="4">CBS 339.88</strain>
    </source>
</reference>
<dbReference type="Gene3D" id="3.40.630.30">
    <property type="match status" value="1"/>
</dbReference>
<dbReference type="SUPFAM" id="SSF55729">
    <property type="entry name" value="Acyl-CoA N-acyltransferases (Nat)"/>
    <property type="match status" value="1"/>
</dbReference>
<dbReference type="STRING" id="685588.A0A067SH09"/>
<feature type="compositionally biased region" description="Acidic residues" evidence="1">
    <location>
        <begin position="576"/>
        <end position="590"/>
    </location>
</feature>
<dbReference type="Pfam" id="PF13508">
    <property type="entry name" value="Acetyltransf_7"/>
    <property type="match status" value="1"/>
</dbReference>
<dbReference type="Proteomes" id="UP000027222">
    <property type="component" value="Unassembled WGS sequence"/>
</dbReference>
<dbReference type="InterPro" id="IPR016181">
    <property type="entry name" value="Acyl_CoA_acyltransferase"/>
</dbReference>
<feature type="domain" description="N-acetyltransferase" evidence="2">
    <location>
        <begin position="50"/>
        <end position="206"/>
    </location>
</feature>
<dbReference type="EMBL" id="KL142428">
    <property type="protein sequence ID" value="KDR66028.1"/>
    <property type="molecule type" value="Genomic_DNA"/>
</dbReference>
<evidence type="ECO:0000256" key="1">
    <source>
        <dbReference type="SAM" id="MobiDB-lite"/>
    </source>
</evidence>
<evidence type="ECO:0000313" key="4">
    <source>
        <dbReference type="Proteomes" id="UP000027222"/>
    </source>
</evidence>
<dbReference type="PROSITE" id="PS51186">
    <property type="entry name" value="GNAT"/>
    <property type="match status" value="1"/>
</dbReference>
<protein>
    <recommendedName>
        <fullName evidence="2">N-acetyltransferase domain-containing protein</fullName>
    </recommendedName>
</protein>
<dbReference type="InterPro" id="IPR000182">
    <property type="entry name" value="GNAT_dom"/>
</dbReference>
<dbReference type="AlphaFoldDB" id="A0A067SH09"/>
<dbReference type="SUPFAM" id="SSF48403">
    <property type="entry name" value="Ankyrin repeat"/>
    <property type="match status" value="1"/>
</dbReference>
<evidence type="ECO:0000313" key="3">
    <source>
        <dbReference type="EMBL" id="KDR66028.1"/>
    </source>
</evidence>
<gene>
    <name evidence="3" type="ORF">GALMADRAFT_259860</name>
</gene>
<dbReference type="InterPro" id="IPR036770">
    <property type="entry name" value="Ankyrin_rpt-contain_sf"/>
</dbReference>